<reference evidence="2" key="1">
    <citation type="journal article" date="2019" name="Nat. Commun.">
        <title>The genome of broomcorn millet.</title>
        <authorList>
            <person name="Zou C."/>
            <person name="Miki D."/>
            <person name="Li D."/>
            <person name="Tang Q."/>
            <person name="Xiao L."/>
            <person name="Rajput S."/>
            <person name="Deng P."/>
            <person name="Jia W."/>
            <person name="Huang R."/>
            <person name="Zhang M."/>
            <person name="Sun Y."/>
            <person name="Hu J."/>
            <person name="Fu X."/>
            <person name="Schnable P.S."/>
            <person name="Li F."/>
            <person name="Zhang H."/>
            <person name="Feng B."/>
            <person name="Zhu X."/>
            <person name="Liu R."/>
            <person name="Schnable J.C."/>
            <person name="Zhu J.-K."/>
            <person name="Zhang H."/>
        </authorList>
    </citation>
    <scope>NUCLEOTIDE SEQUENCE [LARGE SCALE GENOMIC DNA]</scope>
</reference>
<evidence type="ECO:0000313" key="1">
    <source>
        <dbReference type="EMBL" id="RLM64978.1"/>
    </source>
</evidence>
<dbReference type="OrthoDB" id="692882at2759"/>
<dbReference type="STRING" id="4540.A0A3L6PTB9"/>
<protein>
    <recommendedName>
        <fullName evidence="3">HMA domain-containing protein</fullName>
    </recommendedName>
</protein>
<evidence type="ECO:0008006" key="3">
    <source>
        <dbReference type="Google" id="ProtNLM"/>
    </source>
</evidence>
<dbReference type="InterPro" id="IPR042885">
    <property type="entry name" value="HIPP47/16"/>
</dbReference>
<evidence type="ECO:0000313" key="2">
    <source>
        <dbReference type="Proteomes" id="UP000275267"/>
    </source>
</evidence>
<comment type="caution">
    <text evidence="1">The sequence shown here is derived from an EMBL/GenBank/DDBJ whole genome shotgun (WGS) entry which is preliminary data.</text>
</comment>
<dbReference type="Gene3D" id="3.30.70.100">
    <property type="match status" value="1"/>
</dbReference>
<dbReference type="PANTHER" id="PTHR46932">
    <property type="entry name" value="HEAVY METAL-ASSOCIATED ISOPRENYLATED PLANT PROTEIN 47"/>
    <property type="match status" value="1"/>
</dbReference>
<organism evidence="1 2">
    <name type="scientific">Panicum miliaceum</name>
    <name type="common">Proso millet</name>
    <name type="synonym">Broomcorn millet</name>
    <dbReference type="NCBI Taxonomy" id="4540"/>
    <lineage>
        <taxon>Eukaryota</taxon>
        <taxon>Viridiplantae</taxon>
        <taxon>Streptophyta</taxon>
        <taxon>Embryophyta</taxon>
        <taxon>Tracheophyta</taxon>
        <taxon>Spermatophyta</taxon>
        <taxon>Magnoliopsida</taxon>
        <taxon>Liliopsida</taxon>
        <taxon>Poales</taxon>
        <taxon>Poaceae</taxon>
        <taxon>PACMAD clade</taxon>
        <taxon>Panicoideae</taxon>
        <taxon>Panicodae</taxon>
        <taxon>Paniceae</taxon>
        <taxon>Panicinae</taxon>
        <taxon>Panicum</taxon>
        <taxon>Panicum sect. Panicum</taxon>
    </lineage>
</organism>
<dbReference type="AlphaFoldDB" id="A0A3L6PTB9"/>
<proteinExistence type="predicted"/>
<dbReference type="EMBL" id="PQIB02000015">
    <property type="protein sequence ID" value="RLM64978.1"/>
    <property type="molecule type" value="Genomic_DNA"/>
</dbReference>
<name>A0A3L6PTB9_PANMI</name>
<gene>
    <name evidence="1" type="ORF">C2845_PM16G10430</name>
</gene>
<dbReference type="PANTHER" id="PTHR46932:SF19">
    <property type="entry name" value="HMA DOMAIN-CONTAINING PROTEIN"/>
    <property type="match status" value="1"/>
</dbReference>
<sequence length="156" mass="16578">MTKQRIVIKVHMTCDKCRRSALALAGSTYEHATDGIDALVAGVQSVGIEGEERDQLVVVGDGVDATSLTSCLRKTVKVGRADIIKVEEVVEEKKAVATAAAATGCSNPVAACPPQGYPYHPGYGYYCPRTGVVYPYAAGGHYYVEDSDEGSWCAIM</sequence>
<accession>A0A3L6PTB9</accession>
<keyword evidence="2" id="KW-1185">Reference proteome</keyword>
<dbReference type="Proteomes" id="UP000275267">
    <property type="component" value="Unassembled WGS sequence"/>
</dbReference>